<gene>
    <name evidence="2" type="ORF">AYI68_g223</name>
</gene>
<dbReference type="OrthoDB" id="542841at2759"/>
<dbReference type="AlphaFoldDB" id="A0A1R0H8U2"/>
<evidence type="ECO:0008006" key="4">
    <source>
        <dbReference type="Google" id="ProtNLM"/>
    </source>
</evidence>
<accession>A0A1R0H8U2</accession>
<dbReference type="InterPro" id="IPR036152">
    <property type="entry name" value="Asp/glu_Ase-like_sf"/>
</dbReference>
<dbReference type="STRING" id="133383.A0A1R0H8U2"/>
<organism evidence="2 3">
    <name type="scientific">Smittium mucronatum</name>
    <dbReference type="NCBI Taxonomy" id="133383"/>
    <lineage>
        <taxon>Eukaryota</taxon>
        <taxon>Fungi</taxon>
        <taxon>Fungi incertae sedis</taxon>
        <taxon>Zoopagomycota</taxon>
        <taxon>Kickxellomycotina</taxon>
        <taxon>Harpellomycetes</taxon>
        <taxon>Harpellales</taxon>
        <taxon>Legeriomycetaceae</taxon>
        <taxon>Smittium</taxon>
    </lineage>
</organism>
<dbReference type="PIRSF" id="PIRSF500176">
    <property type="entry name" value="L_ASNase"/>
    <property type="match status" value="1"/>
</dbReference>
<dbReference type="Gene3D" id="3.40.50.1170">
    <property type="entry name" value="L-asparaginase, N-terminal domain"/>
    <property type="match status" value="1"/>
</dbReference>
<name>A0A1R0H8U2_9FUNG</name>
<dbReference type="InterPro" id="IPR006034">
    <property type="entry name" value="Asparaginase/glutaminase-like"/>
</dbReference>
<dbReference type="InterPro" id="IPR020827">
    <property type="entry name" value="Asparaginase/glutaminase_AS1"/>
</dbReference>
<feature type="active site" evidence="1">
    <location>
        <position position="40"/>
    </location>
</feature>
<evidence type="ECO:0000256" key="1">
    <source>
        <dbReference type="PROSITE-ProRule" id="PRU10099"/>
    </source>
</evidence>
<dbReference type="PIRSF" id="PIRSF001220">
    <property type="entry name" value="L-ASNase_gatD"/>
    <property type="match status" value="1"/>
</dbReference>
<dbReference type="Proteomes" id="UP000187455">
    <property type="component" value="Unassembled WGS sequence"/>
</dbReference>
<protein>
    <recommendedName>
        <fullName evidence="4">Asparaginase</fullName>
    </recommendedName>
</protein>
<evidence type="ECO:0000313" key="2">
    <source>
        <dbReference type="EMBL" id="OLY85579.1"/>
    </source>
</evidence>
<dbReference type="GO" id="GO:0006528">
    <property type="term" value="P:asparagine metabolic process"/>
    <property type="evidence" value="ECO:0007669"/>
    <property type="project" value="UniProtKB-ARBA"/>
</dbReference>
<dbReference type="PROSITE" id="PS00144">
    <property type="entry name" value="ASN_GLN_ASE_1"/>
    <property type="match status" value="1"/>
</dbReference>
<sequence>MSEQNTIINEATAFRSLAESSNGNTNIGLAKVLIIYTGGTIGMVNSPLNGYTPVSGYLTEYLKTQSRFHDPEALENILAQDSNSPEFSKNSFGSGRVYLNSSLFSDLNEHAGDVEENLSDWLVTPKVINNKRIK</sequence>
<evidence type="ECO:0000313" key="3">
    <source>
        <dbReference type="Proteomes" id="UP000187455"/>
    </source>
</evidence>
<reference evidence="2 3" key="1">
    <citation type="journal article" date="2016" name="Mol. Biol. Evol.">
        <title>Genome-Wide Survey of Gut Fungi (Harpellales) Reveals the First Horizontally Transferred Ubiquitin Gene from a Mosquito Host.</title>
        <authorList>
            <person name="Wang Y."/>
            <person name="White M.M."/>
            <person name="Kvist S."/>
            <person name="Moncalvo J.M."/>
        </authorList>
    </citation>
    <scope>NUCLEOTIDE SEQUENCE [LARGE SCALE GENOMIC DNA]</scope>
    <source>
        <strain evidence="2 3">ALG-7-W6</strain>
    </source>
</reference>
<dbReference type="EMBL" id="LSSL01000068">
    <property type="protein sequence ID" value="OLY85579.1"/>
    <property type="molecule type" value="Genomic_DNA"/>
</dbReference>
<dbReference type="InterPro" id="IPR037152">
    <property type="entry name" value="L-asparaginase_N_sf"/>
</dbReference>
<comment type="caution">
    <text evidence="2">The sequence shown here is derived from an EMBL/GenBank/DDBJ whole genome shotgun (WGS) entry which is preliminary data.</text>
</comment>
<keyword evidence="3" id="KW-1185">Reference proteome</keyword>
<dbReference type="SUPFAM" id="SSF53774">
    <property type="entry name" value="Glutaminase/Asparaginase"/>
    <property type="match status" value="1"/>
</dbReference>
<proteinExistence type="predicted"/>